<sequence length="189" mass="21219">NYDLIILPGGFSYGDYLRCGAIGSHSPIMNEIKKRSEKGAKIIGICNGFQILTESKLLPGSLLQNENLKFICKKIFLKVKNNNTFFSKKYKLNEVINVPIAHMEGRYYCSNETLKELKNNKQIIFQYCSNNGNIKDTDNPNGSIMNIAGIINLKGNVLGMMPHPERCSEELLGGENGINFFKSIFESIN</sequence>
<evidence type="ECO:0000256" key="2">
    <source>
        <dbReference type="ARBA" id="ARBA00022598"/>
    </source>
</evidence>
<dbReference type="Gene3D" id="3.40.50.880">
    <property type="match status" value="1"/>
</dbReference>
<evidence type="ECO:0000256" key="6">
    <source>
        <dbReference type="ARBA" id="ARBA00022840"/>
    </source>
</evidence>
<dbReference type="PANTHER" id="PTHR47552">
    <property type="entry name" value="PHOSPHORIBOSYLFORMYLGLYCINAMIDINE SYNTHASE SUBUNIT PURQ"/>
    <property type="match status" value="1"/>
</dbReference>
<evidence type="ECO:0000256" key="4">
    <source>
        <dbReference type="ARBA" id="ARBA00022755"/>
    </source>
</evidence>
<dbReference type="GO" id="GO:0016787">
    <property type="term" value="F:hydrolase activity"/>
    <property type="evidence" value="ECO:0007669"/>
    <property type="project" value="UniProtKB-KW"/>
</dbReference>
<evidence type="ECO:0000313" key="8">
    <source>
        <dbReference type="EMBL" id="SVD09703.1"/>
    </source>
</evidence>
<dbReference type="PIRSF" id="PIRSF001586">
    <property type="entry name" value="FGAM_synth_I"/>
    <property type="match status" value="1"/>
</dbReference>
<accession>A0A382SIQ1</accession>
<reference evidence="8" key="1">
    <citation type="submission" date="2018-05" db="EMBL/GenBank/DDBJ databases">
        <authorList>
            <person name="Lanie J.A."/>
            <person name="Ng W.-L."/>
            <person name="Kazmierczak K.M."/>
            <person name="Andrzejewski T.M."/>
            <person name="Davidsen T.M."/>
            <person name="Wayne K.J."/>
            <person name="Tettelin H."/>
            <person name="Glass J.I."/>
            <person name="Rusch D."/>
            <person name="Podicherti R."/>
            <person name="Tsui H.-C.T."/>
            <person name="Winkler M.E."/>
        </authorList>
    </citation>
    <scope>NUCLEOTIDE SEQUENCE</scope>
</reference>
<dbReference type="PANTHER" id="PTHR47552:SF1">
    <property type="entry name" value="PHOSPHORIBOSYLFORMYLGLYCINAMIDINE SYNTHASE SUBUNIT PURQ"/>
    <property type="match status" value="1"/>
</dbReference>
<dbReference type="GO" id="GO:0005524">
    <property type="term" value="F:ATP binding"/>
    <property type="evidence" value="ECO:0007669"/>
    <property type="project" value="UniProtKB-KW"/>
</dbReference>
<proteinExistence type="predicted"/>
<keyword evidence="4" id="KW-0658">Purine biosynthesis</keyword>
<dbReference type="Pfam" id="PF13507">
    <property type="entry name" value="GATase_5"/>
    <property type="match status" value="1"/>
</dbReference>
<evidence type="ECO:0000256" key="3">
    <source>
        <dbReference type="ARBA" id="ARBA00022741"/>
    </source>
</evidence>
<keyword evidence="6" id="KW-0067">ATP-binding</keyword>
<keyword evidence="1" id="KW-0963">Cytoplasm</keyword>
<dbReference type="NCBIfam" id="NF002957">
    <property type="entry name" value="PRK03619.1"/>
    <property type="match status" value="1"/>
</dbReference>
<gene>
    <name evidence="8" type="ORF">METZ01_LOCUS362557</name>
</gene>
<keyword evidence="5" id="KW-0378">Hydrolase</keyword>
<keyword evidence="2" id="KW-0436">Ligase</keyword>
<dbReference type="InterPro" id="IPR029062">
    <property type="entry name" value="Class_I_gatase-like"/>
</dbReference>
<dbReference type="EMBL" id="UINC01129366">
    <property type="protein sequence ID" value="SVD09703.1"/>
    <property type="molecule type" value="Genomic_DNA"/>
</dbReference>
<dbReference type="InterPro" id="IPR010075">
    <property type="entry name" value="PRibForGlyAmidine_synth_PurQ"/>
</dbReference>
<dbReference type="PROSITE" id="PS51273">
    <property type="entry name" value="GATASE_TYPE_1"/>
    <property type="match status" value="1"/>
</dbReference>
<name>A0A382SIQ1_9ZZZZ</name>
<feature type="non-terminal residue" evidence="8">
    <location>
        <position position="1"/>
    </location>
</feature>
<dbReference type="GO" id="GO:0006189">
    <property type="term" value="P:'de novo' IMP biosynthetic process"/>
    <property type="evidence" value="ECO:0007669"/>
    <property type="project" value="InterPro"/>
</dbReference>
<evidence type="ECO:0000256" key="5">
    <source>
        <dbReference type="ARBA" id="ARBA00022801"/>
    </source>
</evidence>
<dbReference type="GO" id="GO:0004642">
    <property type="term" value="F:phosphoribosylformylglycinamidine synthase activity"/>
    <property type="evidence" value="ECO:0007669"/>
    <property type="project" value="InterPro"/>
</dbReference>
<dbReference type="CDD" id="cd01740">
    <property type="entry name" value="GATase1_FGAR_AT"/>
    <property type="match status" value="1"/>
</dbReference>
<dbReference type="AlphaFoldDB" id="A0A382SIQ1"/>
<protein>
    <submittedName>
        <fullName evidence="8">Uncharacterized protein</fullName>
    </submittedName>
</protein>
<dbReference type="SMART" id="SM01211">
    <property type="entry name" value="GATase_5"/>
    <property type="match status" value="1"/>
</dbReference>
<organism evidence="8">
    <name type="scientific">marine metagenome</name>
    <dbReference type="NCBI Taxonomy" id="408172"/>
    <lineage>
        <taxon>unclassified sequences</taxon>
        <taxon>metagenomes</taxon>
        <taxon>ecological metagenomes</taxon>
    </lineage>
</organism>
<dbReference type="SUPFAM" id="SSF52317">
    <property type="entry name" value="Class I glutamine amidotransferase-like"/>
    <property type="match status" value="1"/>
</dbReference>
<evidence type="ECO:0000256" key="1">
    <source>
        <dbReference type="ARBA" id="ARBA00022490"/>
    </source>
</evidence>
<keyword evidence="7" id="KW-0315">Glutamine amidotransferase</keyword>
<dbReference type="NCBIfam" id="TIGR01737">
    <property type="entry name" value="FGAM_synth_I"/>
    <property type="match status" value="1"/>
</dbReference>
<keyword evidence="3" id="KW-0547">Nucleotide-binding</keyword>
<evidence type="ECO:0000256" key="7">
    <source>
        <dbReference type="ARBA" id="ARBA00022962"/>
    </source>
</evidence>